<name>A0A0A9C132_ARUDO</name>
<proteinExistence type="predicted"/>
<feature type="compositionally biased region" description="Basic and acidic residues" evidence="1">
    <location>
        <begin position="24"/>
        <end position="33"/>
    </location>
</feature>
<sequence>MASSRQLRRWLGLAAAVPPSPGPDRQHRPDPAGRRRHGGRGPPASRGSDGSQSCGNEKGLCYLEGFA</sequence>
<organism evidence="2">
    <name type="scientific">Arundo donax</name>
    <name type="common">Giant reed</name>
    <name type="synonym">Donax arundinaceus</name>
    <dbReference type="NCBI Taxonomy" id="35708"/>
    <lineage>
        <taxon>Eukaryota</taxon>
        <taxon>Viridiplantae</taxon>
        <taxon>Streptophyta</taxon>
        <taxon>Embryophyta</taxon>
        <taxon>Tracheophyta</taxon>
        <taxon>Spermatophyta</taxon>
        <taxon>Magnoliopsida</taxon>
        <taxon>Liliopsida</taxon>
        <taxon>Poales</taxon>
        <taxon>Poaceae</taxon>
        <taxon>PACMAD clade</taxon>
        <taxon>Arundinoideae</taxon>
        <taxon>Arundineae</taxon>
        <taxon>Arundo</taxon>
    </lineage>
</organism>
<feature type="region of interest" description="Disordered" evidence="1">
    <location>
        <begin position="1"/>
        <end position="58"/>
    </location>
</feature>
<protein>
    <submittedName>
        <fullName evidence="2">Uncharacterized protein</fullName>
    </submittedName>
</protein>
<evidence type="ECO:0000313" key="2">
    <source>
        <dbReference type="EMBL" id="JAD65242.1"/>
    </source>
</evidence>
<reference evidence="2" key="2">
    <citation type="journal article" date="2015" name="Data Brief">
        <title>Shoot transcriptome of the giant reed, Arundo donax.</title>
        <authorList>
            <person name="Barrero R.A."/>
            <person name="Guerrero F.D."/>
            <person name="Moolhuijzen P."/>
            <person name="Goolsby J.A."/>
            <person name="Tidwell J."/>
            <person name="Bellgard S.E."/>
            <person name="Bellgard M.I."/>
        </authorList>
    </citation>
    <scope>NUCLEOTIDE SEQUENCE</scope>
    <source>
        <tissue evidence="2">Shoot tissue taken approximately 20 cm above the soil surface</tissue>
    </source>
</reference>
<evidence type="ECO:0000256" key="1">
    <source>
        <dbReference type="SAM" id="MobiDB-lite"/>
    </source>
</evidence>
<dbReference type="AlphaFoldDB" id="A0A0A9C132"/>
<dbReference type="EMBL" id="GBRH01232653">
    <property type="protein sequence ID" value="JAD65242.1"/>
    <property type="molecule type" value="Transcribed_RNA"/>
</dbReference>
<accession>A0A0A9C132</accession>
<reference evidence="2" key="1">
    <citation type="submission" date="2014-09" db="EMBL/GenBank/DDBJ databases">
        <authorList>
            <person name="Magalhaes I.L.F."/>
            <person name="Oliveira U."/>
            <person name="Santos F.R."/>
            <person name="Vidigal T.H.D.A."/>
            <person name="Brescovit A.D."/>
            <person name="Santos A.J."/>
        </authorList>
    </citation>
    <scope>NUCLEOTIDE SEQUENCE</scope>
    <source>
        <tissue evidence="2">Shoot tissue taken approximately 20 cm above the soil surface</tissue>
    </source>
</reference>